<sequence>GLNDELDRNACGLYCKPVGVFFLGRRHHGTKTAYMHAHEAAAQSCNCHTTATPLWCKDDECKTVCGLYYKLHCTSRPISVKSDVMCKRSPHDACRRVRLRLRDA</sequence>
<keyword evidence="9" id="KW-1185">Reference proteome</keyword>
<dbReference type="InterPro" id="IPR039355">
    <property type="entry name" value="Transcription_factor_GATA"/>
</dbReference>
<evidence type="ECO:0000256" key="5">
    <source>
        <dbReference type="ARBA" id="ARBA00023242"/>
    </source>
</evidence>
<dbReference type="GO" id="GO:0045944">
    <property type="term" value="P:positive regulation of transcription by RNA polymerase II"/>
    <property type="evidence" value="ECO:0007669"/>
    <property type="project" value="TreeGrafter"/>
</dbReference>
<dbReference type="PANTHER" id="PTHR10071:SF281">
    <property type="entry name" value="BOX A-BINDING FACTOR-RELATED"/>
    <property type="match status" value="1"/>
</dbReference>
<keyword evidence="2" id="KW-0479">Metal-binding</keyword>
<comment type="caution">
    <text evidence="8">The sequence shown here is derived from an EMBL/GenBank/DDBJ whole genome shotgun (WGS) entry which is preliminary data.</text>
</comment>
<dbReference type="GO" id="GO:0000122">
    <property type="term" value="P:negative regulation of transcription by RNA polymerase II"/>
    <property type="evidence" value="ECO:0007669"/>
    <property type="project" value="TreeGrafter"/>
</dbReference>
<evidence type="ECO:0000256" key="3">
    <source>
        <dbReference type="ARBA" id="ARBA00022771"/>
    </source>
</evidence>
<dbReference type="GO" id="GO:0000981">
    <property type="term" value="F:DNA-binding transcription factor activity, RNA polymerase II-specific"/>
    <property type="evidence" value="ECO:0007669"/>
    <property type="project" value="TreeGrafter"/>
</dbReference>
<gene>
    <name evidence="8" type="ORF">DFH07DRAFT_687430</name>
</gene>
<proteinExistence type="predicted"/>
<dbReference type="GO" id="GO:0008270">
    <property type="term" value="F:zinc ion binding"/>
    <property type="evidence" value="ECO:0007669"/>
    <property type="project" value="UniProtKB-KW"/>
</dbReference>
<comment type="subcellular location">
    <subcellularLocation>
        <location evidence="1">Nucleus</location>
    </subcellularLocation>
</comment>
<dbReference type="InterPro" id="IPR013088">
    <property type="entry name" value="Znf_NHR/GATA"/>
</dbReference>
<dbReference type="SMART" id="SM00401">
    <property type="entry name" value="ZnF_GATA"/>
    <property type="match status" value="1"/>
</dbReference>
<evidence type="ECO:0000313" key="9">
    <source>
        <dbReference type="Proteomes" id="UP001215280"/>
    </source>
</evidence>
<feature type="non-terminal residue" evidence="8">
    <location>
        <position position="104"/>
    </location>
</feature>
<dbReference type="GO" id="GO:0005634">
    <property type="term" value="C:nucleus"/>
    <property type="evidence" value="ECO:0007669"/>
    <property type="project" value="UniProtKB-SubCell"/>
</dbReference>
<dbReference type="EMBL" id="JARJLG010000171">
    <property type="protein sequence ID" value="KAJ7732917.1"/>
    <property type="molecule type" value="Genomic_DNA"/>
</dbReference>
<evidence type="ECO:0000256" key="2">
    <source>
        <dbReference type="ARBA" id="ARBA00022723"/>
    </source>
</evidence>
<dbReference type="Proteomes" id="UP001215280">
    <property type="component" value="Unassembled WGS sequence"/>
</dbReference>
<feature type="domain" description="GATA-type" evidence="7">
    <location>
        <begin position="38"/>
        <end position="88"/>
    </location>
</feature>
<dbReference type="PROSITE" id="PS50114">
    <property type="entry name" value="GATA_ZN_FINGER_2"/>
    <property type="match status" value="1"/>
</dbReference>
<dbReference type="Gene3D" id="3.30.50.10">
    <property type="entry name" value="Erythroid Transcription Factor GATA-1, subunit A"/>
    <property type="match status" value="1"/>
</dbReference>
<dbReference type="AlphaFoldDB" id="A0AAD7I1D0"/>
<evidence type="ECO:0000259" key="7">
    <source>
        <dbReference type="PROSITE" id="PS50114"/>
    </source>
</evidence>
<accession>A0AAD7I1D0</accession>
<keyword evidence="4" id="KW-0862">Zinc</keyword>
<protein>
    <recommendedName>
        <fullName evidence="7">GATA-type domain-containing protein</fullName>
    </recommendedName>
</protein>
<keyword evidence="3 6" id="KW-0863">Zinc-finger</keyword>
<dbReference type="GO" id="GO:0000978">
    <property type="term" value="F:RNA polymerase II cis-regulatory region sequence-specific DNA binding"/>
    <property type="evidence" value="ECO:0007669"/>
    <property type="project" value="TreeGrafter"/>
</dbReference>
<organism evidence="8 9">
    <name type="scientific">Mycena maculata</name>
    <dbReference type="NCBI Taxonomy" id="230809"/>
    <lineage>
        <taxon>Eukaryota</taxon>
        <taxon>Fungi</taxon>
        <taxon>Dikarya</taxon>
        <taxon>Basidiomycota</taxon>
        <taxon>Agaricomycotina</taxon>
        <taxon>Agaricomycetes</taxon>
        <taxon>Agaricomycetidae</taxon>
        <taxon>Agaricales</taxon>
        <taxon>Marasmiineae</taxon>
        <taxon>Mycenaceae</taxon>
        <taxon>Mycena</taxon>
    </lineage>
</organism>
<name>A0AAD7I1D0_9AGAR</name>
<reference evidence="8" key="1">
    <citation type="submission" date="2023-03" db="EMBL/GenBank/DDBJ databases">
        <title>Massive genome expansion in bonnet fungi (Mycena s.s.) driven by repeated elements and novel gene families across ecological guilds.</title>
        <authorList>
            <consortium name="Lawrence Berkeley National Laboratory"/>
            <person name="Harder C.B."/>
            <person name="Miyauchi S."/>
            <person name="Viragh M."/>
            <person name="Kuo A."/>
            <person name="Thoen E."/>
            <person name="Andreopoulos B."/>
            <person name="Lu D."/>
            <person name="Skrede I."/>
            <person name="Drula E."/>
            <person name="Henrissat B."/>
            <person name="Morin E."/>
            <person name="Kohler A."/>
            <person name="Barry K."/>
            <person name="LaButti K."/>
            <person name="Morin E."/>
            <person name="Salamov A."/>
            <person name="Lipzen A."/>
            <person name="Mereny Z."/>
            <person name="Hegedus B."/>
            <person name="Baldrian P."/>
            <person name="Stursova M."/>
            <person name="Weitz H."/>
            <person name="Taylor A."/>
            <person name="Grigoriev I.V."/>
            <person name="Nagy L.G."/>
            <person name="Martin F."/>
            <person name="Kauserud H."/>
        </authorList>
    </citation>
    <scope>NUCLEOTIDE SEQUENCE</scope>
    <source>
        <strain evidence="8">CBHHK188m</strain>
    </source>
</reference>
<evidence type="ECO:0000256" key="6">
    <source>
        <dbReference type="PROSITE-ProRule" id="PRU00094"/>
    </source>
</evidence>
<evidence type="ECO:0000256" key="4">
    <source>
        <dbReference type="ARBA" id="ARBA00022833"/>
    </source>
</evidence>
<evidence type="ECO:0000313" key="8">
    <source>
        <dbReference type="EMBL" id="KAJ7732917.1"/>
    </source>
</evidence>
<evidence type="ECO:0000256" key="1">
    <source>
        <dbReference type="ARBA" id="ARBA00004123"/>
    </source>
</evidence>
<feature type="non-terminal residue" evidence="8">
    <location>
        <position position="1"/>
    </location>
</feature>
<dbReference type="PANTHER" id="PTHR10071">
    <property type="entry name" value="TRANSCRIPTION FACTOR GATA FAMILY MEMBER"/>
    <property type="match status" value="1"/>
</dbReference>
<keyword evidence="5" id="KW-0539">Nucleus</keyword>
<dbReference type="InterPro" id="IPR000679">
    <property type="entry name" value="Znf_GATA"/>
</dbReference>